<gene>
    <name evidence="1" type="ORF">MLD38_017451</name>
</gene>
<proteinExistence type="predicted"/>
<protein>
    <submittedName>
        <fullName evidence="1">Uncharacterized protein</fullName>
    </submittedName>
</protein>
<evidence type="ECO:0000313" key="2">
    <source>
        <dbReference type="Proteomes" id="UP001057402"/>
    </source>
</evidence>
<reference evidence="2" key="1">
    <citation type="journal article" date="2023" name="Front. Plant Sci.">
        <title>Chromosomal-level genome assembly of Melastoma candidum provides insights into trichome evolution.</title>
        <authorList>
            <person name="Zhong Y."/>
            <person name="Wu W."/>
            <person name="Sun C."/>
            <person name="Zou P."/>
            <person name="Liu Y."/>
            <person name="Dai S."/>
            <person name="Zhou R."/>
        </authorList>
    </citation>
    <scope>NUCLEOTIDE SEQUENCE [LARGE SCALE GENOMIC DNA]</scope>
</reference>
<comment type="caution">
    <text evidence="1">The sequence shown here is derived from an EMBL/GenBank/DDBJ whole genome shotgun (WGS) entry which is preliminary data.</text>
</comment>
<keyword evidence="2" id="KW-1185">Reference proteome</keyword>
<name>A0ACB9QQ48_9MYRT</name>
<dbReference type="EMBL" id="CM042884">
    <property type="protein sequence ID" value="KAI4368952.1"/>
    <property type="molecule type" value="Genomic_DNA"/>
</dbReference>
<dbReference type="Proteomes" id="UP001057402">
    <property type="component" value="Chromosome 5"/>
</dbReference>
<sequence length="388" mass="44130">MDGSSSPDESPVRDHPSSPMNAKEDSSQFRHHGSRRKVNEGDLYKDSGRSRSGYSRSKDYERDADRYGRGKDDNNGYRSRGREKESFSSANDKDREDLSHHYESRRKKNDVELRRDGREHDSDDREERKDHSRISRGQTNGGNRTHSRGEQRESSFRSYSDGSHHKDASNLKRDCYRLAGETDRTDKWDLKNKDLKTKGTEPYLDDTAVYRDSDNGSMKKQRMFSSIEDPTQDSHNQMKESHKASEIADPSQAHASIPNAATNLNAAKLAAMKAAERVNKNLAGGFGPMGYMSTEQKKKLLWGNRKSTATEESGSQWDVSLIADRERQEKFHKLMGVKGEIKAESKPHDQDGSSLLRAEKQKELQLDLEKQYTAGLRRRDGRTVGLGL</sequence>
<evidence type="ECO:0000313" key="1">
    <source>
        <dbReference type="EMBL" id="KAI4368952.1"/>
    </source>
</evidence>
<accession>A0ACB9QQ48</accession>
<organism evidence="1 2">
    <name type="scientific">Melastoma candidum</name>
    <dbReference type="NCBI Taxonomy" id="119954"/>
    <lineage>
        <taxon>Eukaryota</taxon>
        <taxon>Viridiplantae</taxon>
        <taxon>Streptophyta</taxon>
        <taxon>Embryophyta</taxon>
        <taxon>Tracheophyta</taxon>
        <taxon>Spermatophyta</taxon>
        <taxon>Magnoliopsida</taxon>
        <taxon>eudicotyledons</taxon>
        <taxon>Gunneridae</taxon>
        <taxon>Pentapetalae</taxon>
        <taxon>rosids</taxon>
        <taxon>malvids</taxon>
        <taxon>Myrtales</taxon>
        <taxon>Melastomataceae</taxon>
        <taxon>Melastomatoideae</taxon>
        <taxon>Melastomateae</taxon>
        <taxon>Melastoma</taxon>
    </lineage>
</organism>